<keyword evidence="1" id="KW-0732">Signal</keyword>
<protein>
    <submittedName>
        <fullName evidence="2">YHS domain-containing (Seleno)protein</fullName>
    </submittedName>
</protein>
<accession>A0ABT6XSD4</accession>
<dbReference type="NCBIfam" id="NF041384">
    <property type="entry name" value="YHS_seleno_dom"/>
    <property type="match status" value="1"/>
</dbReference>
<feature type="signal peptide" evidence="1">
    <location>
        <begin position="1"/>
        <end position="18"/>
    </location>
</feature>
<comment type="caution">
    <text evidence="2">The sequence shown here is derived from an EMBL/GenBank/DDBJ whole genome shotgun (WGS) entry which is preliminary data.</text>
</comment>
<dbReference type="RefSeq" id="WP_283239687.1">
    <property type="nucleotide sequence ID" value="NZ_JASGBP010000008.1"/>
</dbReference>
<dbReference type="Proteomes" id="UP001230035">
    <property type="component" value="Unassembled WGS sequence"/>
</dbReference>
<reference evidence="2 3" key="1">
    <citation type="submission" date="2023-05" db="EMBL/GenBank/DDBJ databases">
        <title>Flavobacterium sedimenti sp. nov., isolated from the sediment.</title>
        <authorList>
            <person name="Wu N."/>
        </authorList>
    </citation>
    <scope>NUCLEOTIDE SEQUENCE [LARGE SCALE GENOMIC DNA]</scope>
    <source>
        <strain evidence="2 3">YZ-48</strain>
    </source>
</reference>
<dbReference type="EMBL" id="JASGBP010000008">
    <property type="protein sequence ID" value="MDI9258010.1"/>
    <property type="molecule type" value="Genomic_DNA"/>
</dbReference>
<organism evidence="2 3">
    <name type="scientific">Flavobacterium sedimenticola</name>
    <dbReference type="NCBI Taxonomy" id="3043286"/>
    <lineage>
        <taxon>Bacteria</taxon>
        <taxon>Pseudomonadati</taxon>
        <taxon>Bacteroidota</taxon>
        <taxon>Flavobacteriia</taxon>
        <taxon>Flavobacteriales</taxon>
        <taxon>Flavobacteriaceae</taxon>
        <taxon>Flavobacterium</taxon>
    </lineage>
</organism>
<evidence type="ECO:0000256" key="1">
    <source>
        <dbReference type="SAM" id="SignalP"/>
    </source>
</evidence>
<name>A0ABT6XSD4_9FLAO</name>
<gene>
    <name evidence="2" type="ORF">QHT84_11355</name>
</gene>
<proteinExistence type="predicted"/>
<evidence type="ECO:0000313" key="3">
    <source>
        <dbReference type="Proteomes" id="UP001230035"/>
    </source>
</evidence>
<sequence length="141" mass="16040">MKQLMQLCLVLITLSMGAQNNLKNGIAIQGYDPVAYFEDGKAIAGNKEISATFDNATYFFSKEAHKVLFLQDPSKFVPQYGGYCAYGLSKGYKAPINPNAFTIVNDKLYLNYSLEIKAEWLKQRDERILKANENWEKIKNK</sequence>
<feature type="chain" id="PRO_5047020423" evidence="1">
    <location>
        <begin position="19"/>
        <end position="141"/>
    </location>
</feature>
<evidence type="ECO:0000313" key="2">
    <source>
        <dbReference type="EMBL" id="MDI9258010.1"/>
    </source>
</evidence>
<keyword evidence="3" id="KW-1185">Reference proteome</keyword>